<dbReference type="RefSeq" id="WP_046904573.1">
    <property type="nucleotide sequence ID" value="NZ_CP011452.2"/>
</dbReference>
<dbReference type="GO" id="GO:0005886">
    <property type="term" value="C:plasma membrane"/>
    <property type="evidence" value="ECO:0007669"/>
    <property type="project" value="UniProtKB-SubCell"/>
</dbReference>
<dbReference type="Gene3D" id="2.20.200.10">
    <property type="entry name" value="Outer membrane efflux proteins (OEP)"/>
    <property type="match status" value="1"/>
</dbReference>
<proteinExistence type="inferred from homology"/>
<evidence type="ECO:0000256" key="1">
    <source>
        <dbReference type="ARBA" id="ARBA00007613"/>
    </source>
</evidence>
<dbReference type="AlphaFoldDB" id="A0A0F7KV11"/>
<reference evidence="3" key="1">
    <citation type="submission" date="2015-05" db="EMBL/GenBank/DDBJ databases">
        <title>The complete genome of Altererythrobacter atlanticus strain 26DY36.</title>
        <authorList>
            <person name="Wu Y.-H."/>
            <person name="Cheng H."/>
            <person name="Wu X.-W."/>
        </authorList>
    </citation>
    <scope>NUCLEOTIDE SEQUENCE [LARGE SCALE GENOMIC DNA]</scope>
    <source>
        <strain evidence="3">26DY36</strain>
    </source>
</reference>
<dbReference type="InterPro" id="IPR003423">
    <property type="entry name" value="OMP_efflux"/>
</dbReference>
<keyword evidence="2" id="KW-0564">Palmitate</keyword>
<dbReference type="InterPro" id="IPR010131">
    <property type="entry name" value="MdtP/NodT-like"/>
</dbReference>
<dbReference type="OrthoDB" id="9783100at2"/>
<gene>
    <name evidence="3" type="primary">oprM_5</name>
    <name evidence="3" type="ORF">WYH_03174</name>
</gene>
<dbReference type="SUPFAM" id="SSF56954">
    <property type="entry name" value="Outer membrane efflux proteins (OEP)"/>
    <property type="match status" value="1"/>
</dbReference>
<name>A0A0F7KV11_9SPHN</name>
<keyword evidence="2" id="KW-0449">Lipoprotein</keyword>
<evidence type="ECO:0000256" key="2">
    <source>
        <dbReference type="RuleBase" id="RU362097"/>
    </source>
</evidence>
<dbReference type="Proteomes" id="UP000034392">
    <property type="component" value="Chromosome"/>
</dbReference>
<dbReference type="EMBL" id="CP011452">
    <property type="protein sequence ID" value="AKH44193.1"/>
    <property type="molecule type" value="Genomic_DNA"/>
</dbReference>
<dbReference type="Gene3D" id="1.20.1600.10">
    <property type="entry name" value="Outer membrane efflux proteins (OEP)"/>
    <property type="match status" value="1"/>
</dbReference>
<keyword evidence="2" id="KW-1134">Transmembrane beta strand</keyword>
<keyword evidence="2" id="KW-0812">Transmembrane</keyword>
<dbReference type="PANTHER" id="PTHR30203:SF32">
    <property type="entry name" value="CATION EFFLUX SYSTEM PROTEIN CUSC"/>
    <property type="match status" value="1"/>
</dbReference>
<dbReference type="PATRIC" id="fig|1267766.3.peg.3219"/>
<comment type="similarity">
    <text evidence="1 2">Belongs to the outer membrane factor (OMF) (TC 1.B.17) family.</text>
</comment>
<dbReference type="GO" id="GO:0015562">
    <property type="term" value="F:efflux transmembrane transporter activity"/>
    <property type="evidence" value="ECO:0007669"/>
    <property type="project" value="InterPro"/>
</dbReference>
<organism evidence="3 4">
    <name type="scientific">Croceibacterium atlanticum</name>
    <dbReference type="NCBI Taxonomy" id="1267766"/>
    <lineage>
        <taxon>Bacteria</taxon>
        <taxon>Pseudomonadati</taxon>
        <taxon>Pseudomonadota</taxon>
        <taxon>Alphaproteobacteria</taxon>
        <taxon>Sphingomonadales</taxon>
        <taxon>Erythrobacteraceae</taxon>
        <taxon>Croceibacterium</taxon>
    </lineage>
</organism>
<dbReference type="PANTHER" id="PTHR30203">
    <property type="entry name" value="OUTER MEMBRANE CATION EFFLUX PROTEIN"/>
    <property type="match status" value="1"/>
</dbReference>
<evidence type="ECO:0000313" key="4">
    <source>
        <dbReference type="Proteomes" id="UP000034392"/>
    </source>
</evidence>
<keyword evidence="2" id="KW-0472">Membrane</keyword>
<dbReference type="PROSITE" id="PS51257">
    <property type="entry name" value="PROKAR_LIPOPROTEIN"/>
    <property type="match status" value="1"/>
</dbReference>
<evidence type="ECO:0000313" key="3">
    <source>
        <dbReference type="EMBL" id="AKH44193.1"/>
    </source>
</evidence>
<dbReference type="NCBIfam" id="TIGR01845">
    <property type="entry name" value="outer_NodT"/>
    <property type="match status" value="1"/>
</dbReference>
<keyword evidence="4" id="KW-1185">Reference proteome</keyword>
<dbReference type="KEGG" id="aay:WYH_03174"/>
<protein>
    <submittedName>
        <fullName evidence="3">Outer membrane protein OprM</fullName>
    </submittedName>
</protein>
<dbReference type="Pfam" id="PF02321">
    <property type="entry name" value="OEP"/>
    <property type="match status" value="2"/>
</dbReference>
<sequence>MRLRPLSAFLVPVLLAGCTVGPDYQRPEMAVSDQWMEPVSADPVDPRWWDRFNDPVLTALVERAFADSPGLAEASARLAEARAQREAAQGGRLPQGGTSASVTENRLSENGQLPVGSIPGFDPTFPLFDTGFDASWEIDLWGKTSREVESAAAREQAAMWAERDARIVLAAEIARAYVDCRQAQAQLAILRQEADAAANVARLTGLLADAGEANRIDASRAASSSQAAQIALRNIEAEVAGAEYRLAVLAGATPEAIVPELQATSAPVPEAPDIIASGIRSDLLTRRPDIRRAERELAAATAGIGVATADLYPRFSLIGSLGQQAQQTGDLFDSASTRYSVGPSVSWPIFSLGTIRAQVRAADARAQAAAARYEAAIIQALADSEGAANRFAAASASARAAQLALEREQEAYRLVRMREERGEDSRLVLEQARLSLTRAERQALQARAGRSAAAIAFYKALGGGWQ</sequence>
<comment type="subcellular location">
    <subcellularLocation>
        <location evidence="2">Cell membrane</location>
        <topology evidence="2">Lipid-anchor</topology>
    </subcellularLocation>
</comment>
<accession>A0A0F7KV11</accession>
<dbReference type="STRING" id="1267766.WYH_03174"/>